<dbReference type="SUPFAM" id="SSF51110">
    <property type="entry name" value="alpha-D-mannose-specific plant lectins"/>
    <property type="match status" value="1"/>
</dbReference>
<protein>
    <submittedName>
        <fullName evidence="2">Lectin</fullName>
    </submittedName>
</protein>
<dbReference type="InterPro" id="IPR036426">
    <property type="entry name" value="Bulb-type_lectin_dom_sf"/>
</dbReference>
<dbReference type="PROSITE" id="PS50927">
    <property type="entry name" value="BULB_LECTIN"/>
    <property type="match status" value="1"/>
</dbReference>
<organism evidence="2 3">
    <name type="scientific">Ktedonosporobacter rubrisoli</name>
    <dbReference type="NCBI Taxonomy" id="2509675"/>
    <lineage>
        <taxon>Bacteria</taxon>
        <taxon>Bacillati</taxon>
        <taxon>Chloroflexota</taxon>
        <taxon>Ktedonobacteria</taxon>
        <taxon>Ktedonobacterales</taxon>
        <taxon>Ktedonosporobacteraceae</taxon>
        <taxon>Ktedonosporobacter</taxon>
    </lineage>
</organism>
<dbReference type="AlphaFoldDB" id="A0A4P6JJW1"/>
<reference evidence="2 3" key="1">
    <citation type="submission" date="2019-01" db="EMBL/GenBank/DDBJ databases">
        <title>Ktedonosporobacter rubrisoli SCAWS-G2.</title>
        <authorList>
            <person name="Huang Y."/>
            <person name="Yan B."/>
        </authorList>
    </citation>
    <scope>NUCLEOTIDE SEQUENCE [LARGE SCALE GENOMIC DNA]</scope>
    <source>
        <strain evidence="2 3">SCAWS-G2</strain>
    </source>
</reference>
<dbReference type="OrthoDB" id="785995at2"/>
<accession>A0A4P6JJW1</accession>
<sequence length="118" mass="12932">MVNILQPDEALYPGDQLNSNNDDYIFILQDDGNLVLYCVAYETYNPLWASGTNGYPAQMCIMQADGNLVIYDPAGDPLWASGTNGYDDSYLIIQDDGNAVIYTPYGDPVWATGTNGEC</sequence>
<keyword evidence="3" id="KW-1185">Reference proteome</keyword>
<evidence type="ECO:0000259" key="1">
    <source>
        <dbReference type="PROSITE" id="PS50927"/>
    </source>
</evidence>
<dbReference type="Proteomes" id="UP000290365">
    <property type="component" value="Chromosome"/>
</dbReference>
<evidence type="ECO:0000313" key="2">
    <source>
        <dbReference type="EMBL" id="QBD75425.1"/>
    </source>
</evidence>
<dbReference type="SMART" id="SM00108">
    <property type="entry name" value="B_lectin"/>
    <property type="match status" value="1"/>
</dbReference>
<gene>
    <name evidence="2" type="ORF">EPA93_05175</name>
</gene>
<dbReference type="EMBL" id="CP035758">
    <property type="protein sequence ID" value="QBD75425.1"/>
    <property type="molecule type" value="Genomic_DNA"/>
</dbReference>
<dbReference type="CDD" id="cd00028">
    <property type="entry name" value="B_lectin"/>
    <property type="match status" value="1"/>
</dbReference>
<dbReference type="Gene3D" id="2.90.10.10">
    <property type="entry name" value="Bulb-type lectin domain"/>
    <property type="match status" value="2"/>
</dbReference>
<proteinExistence type="predicted"/>
<feature type="domain" description="Bulb-type lectin" evidence="1">
    <location>
        <begin position="2"/>
        <end position="114"/>
    </location>
</feature>
<dbReference type="KEGG" id="kbs:EPA93_05175"/>
<dbReference type="InterPro" id="IPR001480">
    <property type="entry name" value="Bulb-type_lectin_dom"/>
</dbReference>
<evidence type="ECO:0000313" key="3">
    <source>
        <dbReference type="Proteomes" id="UP000290365"/>
    </source>
</evidence>
<name>A0A4P6JJW1_KTERU</name>
<dbReference type="RefSeq" id="WP_129886023.1">
    <property type="nucleotide sequence ID" value="NZ_CP035758.1"/>
</dbReference>